<dbReference type="RefSeq" id="WP_071548209.1">
    <property type="nucleotide sequence ID" value="NZ_ABEXNG020000015.1"/>
</dbReference>
<dbReference type="CDD" id="cd13669">
    <property type="entry name" value="PBP2_TRAP_TM0322_like"/>
    <property type="match status" value="1"/>
</dbReference>
<comment type="caution">
    <text evidence="3">The sequence shown here is derived from an EMBL/GenBank/DDBJ whole genome shotgun (WGS) entry which is preliminary data.</text>
</comment>
<accession>A0A1J0E9H0</accession>
<evidence type="ECO:0000313" key="3">
    <source>
        <dbReference type="EMBL" id="MBX6978817.1"/>
    </source>
</evidence>
<dbReference type="InterPro" id="IPR018389">
    <property type="entry name" value="DctP_fam"/>
</dbReference>
<dbReference type="SUPFAM" id="SSF53850">
    <property type="entry name" value="Periplasmic binding protein-like II"/>
    <property type="match status" value="1"/>
</dbReference>
<proteinExistence type="predicted"/>
<dbReference type="PANTHER" id="PTHR33376">
    <property type="match status" value="1"/>
</dbReference>
<gene>
    <name evidence="3" type="ORF">EX242_00780</name>
</gene>
<dbReference type="Pfam" id="PF03480">
    <property type="entry name" value="DctP"/>
    <property type="match status" value="1"/>
</dbReference>
<dbReference type="Gene3D" id="3.40.190.170">
    <property type="entry name" value="Bacterial extracellular solute-binding protein, family 7"/>
    <property type="match status" value="1"/>
</dbReference>
<feature type="signal peptide" evidence="2">
    <location>
        <begin position="1"/>
        <end position="31"/>
    </location>
</feature>
<dbReference type="GO" id="GO:0055085">
    <property type="term" value="P:transmembrane transport"/>
    <property type="evidence" value="ECO:0007669"/>
    <property type="project" value="InterPro"/>
</dbReference>
<keyword evidence="1 2" id="KW-0732">Signal</keyword>
<evidence type="ECO:0000313" key="4">
    <source>
        <dbReference type="Proteomes" id="UP000824410"/>
    </source>
</evidence>
<dbReference type="InterPro" id="IPR004682">
    <property type="entry name" value="TRAP_DctP"/>
</dbReference>
<reference evidence="3" key="1">
    <citation type="submission" date="2019-02" db="EMBL/GenBank/DDBJ databases">
        <title>Genomic characterization of isolates from hospital effluents in KZN, South Africa.</title>
        <authorList>
            <person name="Ntshobeni N."/>
            <person name="Allam M."/>
            <person name="Ismail A."/>
            <person name="Amoako D."/>
            <person name="Essack S."/>
            <person name="Chenia H."/>
        </authorList>
    </citation>
    <scope>NUCLEOTIDE SEQUENCE</scope>
    <source>
        <strain evidence="3">AFE97_S1</strain>
    </source>
</reference>
<evidence type="ECO:0000256" key="2">
    <source>
        <dbReference type="SAM" id="SignalP"/>
    </source>
</evidence>
<dbReference type="GO" id="GO:0030288">
    <property type="term" value="C:outer membrane-bounded periplasmic space"/>
    <property type="evidence" value="ECO:0007669"/>
    <property type="project" value="InterPro"/>
</dbReference>
<dbReference type="NCBIfam" id="NF037995">
    <property type="entry name" value="TRAP_S1"/>
    <property type="match status" value="1"/>
</dbReference>
<dbReference type="KEGG" id="prg:RB151_028090"/>
<name>A0A1J0E9H0_PRORE</name>
<dbReference type="PANTHER" id="PTHR33376:SF3">
    <property type="entry name" value="C4-DICARBOXYLATE-BINDING PROTEIN"/>
    <property type="match status" value="1"/>
</dbReference>
<organism evidence="3 4">
    <name type="scientific">Providencia rettgeri</name>
    <dbReference type="NCBI Taxonomy" id="587"/>
    <lineage>
        <taxon>Bacteria</taxon>
        <taxon>Pseudomonadati</taxon>
        <taxon>Pseudomonadota</taxon>
        <taxon>Gammaproteobacteria</taxon>
        <taxon>Enterobacterales</taxon>
        <taxon>Morganellaceae</taxon>
        <taxon>Providencia</taxon>
    </lineage>
</organism>
<protein>
    <submittedName>
        <fullName evidence="3">DctP family TRAP transporter solute-binding subunit</fullName>
    </submittedName>
</protein>
<dbReference type="AlphaFoldDB" id="A0A1J0E9H0"/>
<dbReference type="EMBL" id="SHDO01000001">
    <property type="protein sequence ID" value="MBX6978817.1"/>
    <property type="molecule type" value="Genomic_DNA"/>
</dbReference>
<feature type="chain" id="PRO_5009610552" evidence="2">
    <location>
        <begin position="32"/>
        <end position="334"/>
    </location>
</feature>
<dbReference type="Proteomes" id="UP000824410">
    <property type="component" value="Unassembled WGS sequence"/>
</dbReference>
<dbReference type="InterPro" id="IPR038404">
    <property type="entry name" value="TRAP_DctP_sf"/>
</dbReference>
<sequence length="334" mass="37376">MKLSTLNGKKILSLTLSTMILMGSMAGSAFADAKYKLKVAYENNPGEPFDLAIHEWAKKFNEKTNGEGELIPYPSSQLGSKKDVIEQMKLGSPLITLADGAFFSDYVPDYGIMFGPYLGLSYQDIFKLNASPWYGNLEQQLDKKGLHVVSKDWLYGSRHILANKMIKTPDDLKGLKIRVPNNKIQIKGLEAMGATPTPLPLAEVYTALNLKIIDGAENPIPVLYGQKHHEAAKFLILTGHVENVTNLVMGSKTYSKLPENIQQALVESGNEAGQYLTELVLKEEKEIIEKMKNEGVTVVEVDRELFKEKSKPFYNEFPEWSANLYQQTQDIINN</sequence>
<dbReference type="OrthoDB" id="8690069at2"/>
<evidence type="ECO:0000256" key="1">
    <source>
        <dbReference type="ARBA" id="ARBA00022729"/>
    </source>
</evidence>
<dbReference type="NCBIfam" id="TIGR00787">
    <property type="entry name" value="dctP"/>
    <property type="match status" value="1"/>
</dbReference>
<dbReference type="PIRSF" id="PIRSF006470">
    <property type="entry name" value="DctB"/>
    <property type="match status" value="1"/>
</dbReference>